<evidence type="ECO:0000313" key="2">
    <source>
        <dbReference type="Proteomes" id="UP000321523"/>
    </source>
</evidence>
<dbReference type="InterPro" id="IPR008928">
    <property type="entry name" value="6-hairpin_glycosidase_sf"/>
</dbReference>
<dbReference type="Gene3D" id="1.50.10.20">
    <property type="match status" value="1"/>
</dbReference>
<comment type="caution">
    <text evidence="1">The sequence shown here is derived from an EMBL/GenBank/DDBJ whole genome shotgun (WGS) entry which is preliminary data.</text>
</comment>
<dbReference type="CDD" id="cd00688">
    <property type="entry name" value="ISOPREN_C2_like"/>
    <property type="match status" value="1"/>
</dbReference>
<dbReference type="EMBL" id="BJYZ01000024">
    <property type="protein sequence ID" value="GEO40843.1"/>
    <property type="molecule type" value="Genomic_DNA"/>
</dbReference>
<dbReference type="GO" id="GO:0005975">
    <property type="term" value="P:carbohydrate metabolic process"/>
    <property type="evidence" value="ECO:0007669"/>
    <property type="project" value="InterPro"/>
</dbReference>
<dbReference type="Proteomes" id="UP000321523">
    <property type="component" value="Unassembled WGS sequence"/>
</dbReference>
<keyword evidence="2" id="KW-1185">Reference proteome</keyword>
<name>A0A512DWJ7_9PROT</name>
<organism evidence="1 2">
    <name type="scientific">Skermanella aerolata</name>
    <dbReference type="NCBI Taxonomy" id="393310"/>
    <lineage>
        <taxon>Bacteria</taxon>
        <taxon>Pseudomonadati</taxon>
        <taxon>Pseudomonadota</taxon>
        <taxon>Alphaproteobacteria</taxon>
        <taxon>Rhodospirillales</taxon>
        <taxon>Azospirillaceae</taxon>
        <taxon>Skermanella</taxon>
    </lineage>
</organism>
<accession>A0A512DWJ7</accession>
<sequence>MLPRAVKDRLRPLKKLADFQRLPAAAKAAVRRDRDGLDAVADPGIDATVAAALDWLGQAQDNSATRDGGVARHYSLVSGWSASYPETTGYIVPTMIEQGRLRNDPALLERARRMLDWLVSIQFPDGGFQGGTIGQEPRVPVTFNTGQILLGLAAGVAEFGDAYRPAMTRAADWLAGSQDEDGCWRRFPTPFASRNDKSYETHVAWGLLEAARLDPSRTWGDAALAQVRWAVGRQQPNGWMADCCLEEPHQPLTHTLGYALRGILEAWRFSRDPAFLEAGTKLAEGLLGCLDERGTGRLPGRLNAGWKPAVDWVCLTGSVQIAHCWLLLYQDTGDARWLEAAKRVNGFVRRTVAVEGPTDTRGGVQGSFPVDGDYGTFEYLNWAAKFFIDSNELERKLTAR</sequence>
<dbReference type="SUPFAM" id="SSF48208">
    <property type="entry name" value="Six-hairpin glycosidases"/>
    <property type="match status" value="1"/>
</dbReference>
<proteinExistence type="predicted"/>
<evidence type="ECO:0000313" key="1">
    <source>
        <dbReference type="EMBL" id="GEO40843.1"/>
    </source>
</evidence>
<gene>
    <name evidence="1" type="ORF">SAE02_49910</name>
</gene>
<reference evidence="1 2" key="1">
    <citation type="submission" date="2019-07" db="EMBL/GenBank/DDBJ databases">
        <title>Whole genome shotgun sequence of Skermanella aerolata NBRC 106429.</title>
        <authorList>
            <person name="Hosoyama A."/>
            <person name="Uohara A."/>
            <person name="Ohji S."/>
            <person name="Ichikawa N."/>
        </authorList>
    </citation>
    <scope>NUCLEOTIDE SEQUENCE [LARGE SCALE GENOMIC DNA]</scope>
    <source>
        <strain evidence="1 2">NBRC 106429</strain>
    </source>
</reference>
<dbReference type="AlphaFoldDB" id="A0A512DWJ7"/>
<evidence type="ECO:0008006" key="3">
    <source>
        <dbReference type="Google" id="ProtNLM"/>
    </source>
</evidence>
<protein>
    <recommendedName>
        <fullName evidence="3">Squalene cyclase C-terminal domain-containing protein</fullName>
    </recommendedName>
</protein>